<organism evidence="3 4">
    <name type="scientific">Sporisorium scitamineum</name>
    <dbReference type="NCBI Taxonomy" id="49012"/>
    <lineage>
        <taxon>Eukaryota</taxon>
        <taxon>Fungi</taxon>
        <taxon>Dikarya</taxon>
        <taxon>Basidiomycota</taxon>
        <taxon>Ustilaginomycotina</taxon>
        <taxon>Ustilaginomycetes</taxon>
        <taxon>Ustilaginales</taxon>
        <taxon>Ustilaginaceae</taxon>
        <taxon>Sporisorium</taxon>
    </lineage>
</organism>
<dbReference type="EMBL" id="CCFA01005276">
    <property type="protein sequence ID" value="CDW99867.1"/>
    <property type="molecule type" value="Genomic_DNA"/>
</dbReference>
<gene>
    <name evidence="3" type="primary">SSCI86520.1</name>
</gene>
<protein>
    <submittedName>
        <fullName evidence="3">Uncharacterized protein</fullName>
    </submittedName>
</protein>
<evidence type="ECO:0000313" key="3">
    <source>
        <dbReference type="EMBL" id="CDW99867.1"/>
    </source>
</evidence>
<feature type="region of interest" description="Disordered" evidence="2">
    <location>
        <begin position="280"/>
        <end position="300"/>
    </location>
</feature>
<dbReference type="Proteomes" id="UP000242770">
    <property type="component" value="Unassembled WGS sequence"/>
</dbReference>
<evidence type="ECO:0000313" key="4">
    <source>
        <dbReference type="Proteomes" id="UP000242770"/>
    </source>
</evidence>
<feature type="compositionally biased region" description="Basic and acidic residues" evidence="2">
    <location>
        <begin position="83"/>
        <end position="95"/>
    </location>
</feature>
<evidence type="ECO:0000256" key="2">
    <source>
        <dbReference type="SAM" id="MobiDB-lite"/>
    </source>
</evidence>
<sequence>MTSINLHPTVRHLATIRTKIASACRHKAAQPVNHQRAACIKAASFVERALSFRTSAQRTASSSSAPSDDASAVHSSELPPSPNHDDDEHTTEKAVSDAPALLPPNRVDASVKLLEERLTSLQEEMRAVRDSESSIRAELELTRQKYKESLAEINDLNTQLTEVKLNGDAGDDEQLEVLNSQGDENRPPQTPGRGGNLQQQSLSSRRVLAACSSTPPIDRRLARRTDFLAIRPRKTSKRFDRSWSKALPAALAPTRTRTQMLNDLMRSMARKETQHRETVESMSARAVSAAKAKTRRSRPLSRDLVASMSLEIEELRA</sequence>
<accession>A0A0F7SA25</accession>
<keyword evidence="1" id="KW-0175">Coiled coil</keyword>
<reference evidence="4" key="1">
    <citation type="submission" date="2014-06" db="EMBL/GenBank/DDBJ databases">
        <authorList>
            <person name="Berkman P.J."/>
        </authorList>
    </citation>
    <scope>NUCLEOTIDE SEQUENCE [LARGE SCALE GENOMIC DNA]</scope>
</reference>
<proteinExistence type="predicted"/>
<feature type="region of interest" description="Disordered" evidence="2">
    <location>
        <begin position="180"/>
        <end position="202"/>
    </location>
</feature>
<feature type="compositionally biased region" description="Low complexity" evidence="2">
    <location>
        <begin position="56"/>
        <end position="76"/>
    </location>
</feature>
<dbReference type="STRING" id="49012.A0A0F7SA25"/>
<dbReference type="AlphaFoldDB" id="A0A0F7SA25"/>
<keyword evidence="4" id="KW-1185">Reference proteome</keyword>
<evidence type="ECO:0000256" key="1">
    <source>
        <dbReference type="SAM" id="Coils"/>
    </source>
</evidence>
<feature type="coiled-coil region" evidence="1">
    <location>
        <begin position="111"/>
        <end position="166"/>
    </location>
</feature>
<feature type="region of interest" description="Disordered" evidence="2">
    <location>
        <begin position="56"/>
        <end position="103"/>
    </location>
</feature>
<name>A0A0F7SA25_9BASI</name>